<dbReference type="AlphaFoldDB" id="A0AAV5V9S4"/>
<dbReference type="Gene3D" id="2.40.160.210">
    <property type="entry name" value="Acyl-CoA thioesterase, double hotdog domain"/>
    <property type="match status" value="1"/>
</dbReference>
<dbReference type="GO" id="GO:0047617">
    <property type="term" value="F:fatty acyl-CoA hydrolase activity"/>
    <property type="evidence" value="ECO:0007669"/>
    <property type="project" value="InterPro"/>
</dbReference>
<evidence type="ECO:0000256" key="1">
    <source>
        <dbReference type="ARBA" id="ARBA00006538"/>
    </source>
</evidence>
<comment type="similarity">
    <text evidence="1">Belongs to the C/M/P thioester hydrolase family.</text>
</comment>
<comment type="caution">
    <text evidence="3">The sequence shown here is derived from an EMBL/GenBank/DDBJ whole genome shotgun (WGS) entry which is preliminary data.</text>
</comment>
<proteinExistence type="inferred from homology"/>
<dbReference type="GO" id="GO:0009062">
    <property type="term" value="P:fatty acid catabolic process"/>
    <property type="evidence" value="ECO:0007669"/>
    <property type="project" value="TreeGrafter"/>
</dbReference>
<reference evidence="3" key="1">
    <citation type="submission" date="2023-10" db="EMBL/GenBank/DDBJ databases">
        <title>Genome assembly of Pristionchus species.</title>
        <authorList>
            <person name="Yoshida K."/>
            <person name="Sommer R.J."/>
        </authorList>
    </citation>
    <scope>NUCLEOTIDE SEQUENCE</scope>
    <source>
        <strain evidence="3">RS5133</strain>
    </source>
</reference>
<dbReference type="GO" id="GO:0006637">
    <property type="term" value="P:acyl-CoA metabolic process"/>
    <property type="evidence" value="ECO:0007669"/>
    <property type="project" value="InterPro"/>
</dbReference>
<dbReference type="InterPro" id="IPR049450">
    <property type="entry name" value="ACOT8-like_C"/>
</dbReference>
<accession>A0AAV5V9S4</accession>
<evidence type="ECO:0000313" key="4">
    <source>
        <dbReference type="Proteomes" id="UP001432322"/>
    </source>
</evidence>
<feature type="non-terminal residue" evidence="3">
    <location>
        <position position="1"/>
    </location>
</feature>
<dbReference type="InterPro" id="IPR042171">
    <property type="entry name" value="Acyl-CoA_hotdog"/>
</dbReference>
<dbReference type="Proteomes" id="UP001432322">
    <property type="component" value="Unassembled WGS sequence"/>
</dbReference>
<name>A0AAV5V9S4_9BILA</name>
<dbReference type="Pfam" id="PF20789">
    <property type="entry name" value="4HBT_3C"/>
    <property type="match status" value="1"/>
</dbReference>
<dbReference type="EMBL" id="BTSY01000002">
    <property type="protein sequence ID" value="GMT16396.1"/>
    <property type="molecule type" value="Genomic_DNA"/>
</dbReference>
<gene>
    <name evidence="3" type="ORF">PFISCL1PPCAC_7693</name>
</gene>
<evidence type="ECO:0000259" key="2">
    <source>
        <dbReference type="Pfam" id="PF20789"/>
    </source>
</evidence>
<organism evidence="3 4">
    <name type="scientific">Pristionchus fissidentatus</name>
    <dbReference type="NCBI Taxonomy" id="1538716"/>
    <lineage>
        <taxon>Eukaryota</taxon>
        <taxon>Metazoa</taxon>
        <taxon>Ecdysozoa</taxon>
        <taxon>Nematoda</taxon>
        <taxon>Chromadorea</taxon>
        <taxon>Rhabditida</taxon>
        <taxon>Rhabditina</taxon>
        <taxon>Diplogasteromorpha</taxon>
        <taxon>Diplogasteroidea</taxon>
        <taxon>Neodiplogasteridae</taxon>
        <taxon>Pristionchus</taxon>
    </lineage>
</organism>
<sequence length="131" mass="15362">CTDTRHFHTTKNGTDKHYFWTRYKYPLDENTIRQHLLTLLYISDDNNVLIVFNKYTRDDFTLSMAFSLSHTVYFHGRPFNANEWMLVELESTNSAHSRGLTRGRVWSAAGEMIASISQESVVRKKIEKTKL</sequence>
<dbReference type="PANTHER" id="PTHR11066">
    <property type="entry name" value="ACYL-COA THIOESTERASE"/>
    <property type="match status" value="1"/>
</dbReference>
<evidence type="ECO:0000313" key="3">
    <source>
        <dbReference type="EMBL" id="GMT16396.1"/>
    </source>
</evidence>
<feature type="domain" description="Acyl-CoA thioesterase-like C-terminal" evidence="2">
    <location>
        <begin position="8"/>
        <end position="122"/>
    </location>
</feature>
<protein>
    <recommendedName>
        <fullName evidence="2">Acyl-CoA thioesterase-like C-terminal domain-containing protein</fullName>
    </recommendedName>
</protein>
<dbReference type="InterPro" id="IPR029069">
    <property type="entry name" value="HotDog_dom_sf"/>
</dbReference>
<dbReference type="GO" id="GO:0005782">
    <property type="term" value="C:peroxisomal matrix"/>
    <property type="evidence" value="ECO:0007669"/>
    <property type="project" value="UniProtKB-SubCell"/>
</dbReference>
<dbReference type="InterPro" id="IPR003703">
    <property type="entry name" value="Acyl_CoA_thio"/>
</dbReference>
<dbReference type="SUPFAM" id="SSF54637">
    <property type="entry name" value="Thioesterase/thiol ester dehydrase-isomerase"/>
    <property type="match status" value="1"/>
</dbReference>
<keyword evidence="4" id="KW-1185">Reference proteome</keyword>
<dbReference type="PANTHER" id="PTHR11066:SF34">
    <property type="entry name" value="ACYL-COENZYME A THIOESTERASE 8"/>
    <property type="match status" value="1"/>
</dbReference>
<dbReference type="CDD" id="cd03444">
    <property type="entry name" value="Thioesterase_II_repeat1"/>
    <property type="match status" value="1"/>
</dbReference>